<dbReference type="EMBL" id="CM044702">
    <property type="protein sequence ID" value="KAI5677359.1"/>
    <property type="molecule type" value="Genomic_DNA"/>
</dbReference>
<name>A0ACC0BXD0_CATRO</name>
<proteinExistence type="predicted"/>
<sequence length="102" mass="11102">MLEDDVSIVSTAFDEHMKWLFEHNHLAYIPFQTMMPLIKAAMSVDSSISSWTAAATGSFEVPTRDSSIPSPSIHAPGPTSLLSNPTDVPTKNSSVVYIDGDY</sequence>
<comment type="caution">
    <text evidence="1">The sequence shown here is derived from an EMBL/GenBank/DDBJ whole genome shotgun (WGS) entry which is preliminary data.</text>
</comment>
<gene>
    <name evidence="1" type="ORF">M9H77_08309</name>
</gene>
<keyword evidence="2" id="KW-1185">Reference proteome</keyword>
<accession>A0ACC0BXD0</accession>
<evidence type="ECO:0000313" key="2">
    <source>
        <dbReference type="Proteomes" id="UP001060085"/>
    </source>
</evidence>
<reference evidence="2" key="1">
    <citation type="journal article" date="2023" name="Nat. Plants">
        <title>Single-cell RNA sequencing provides a high-resolution roadmap for understanding the multicellular compartmentation of specialized metabolism.</title>
        <authorList>
            <person name="Sun S."/>
            <person name="Shen X."/>
            <person name="Li Y."/>
            <person name="Li Y."/>
            <person name="Wang S."/>
            <person name="Li R."/>
            <person name="Zhang H."/>
            <person name="Shen G."/>
            <person name="Guo B."/>
            <person name="Wei J."/>
            <person name="Xu J."/>
            <person name="St-Pierre B."/>
            <person name="Chen S."/>
            <person name="Sun C."/>
        </authorList>
    </citation>
    <scope>NUCLEOTIDE SEQUENCE [LARGE SCALE GENOMIC DNA]</scope>
</reference>
<organism evidence="1 2">
    <name type="scientific">Catharanthus roseus</name>
    <name type="common">Madagascar periwinkle</name>
    <name type="synonym">Vinca rosea</name>
    <dbReference type="NCBI Taxonomy" id="4058"/>
    <lineage>
        <taxon>Eukaryota</taxon>
        <taxon>Viridiplantae</taxon>
        <taxon>Streptophyta</taxon>
        <taxon>Embryophyta</taxon>
        <taxon>Tracheophyta</taxon>
        <taxon>Spermatophyta</taxon>
        <taxon>Magnoliopsida</taxon>
        <taxon>eudicotyledons</taxon>
        <taxon>Gunneridae</taxon>
        <taxon>Pentapetalae</taxon>
        <taxon>asterids</taxon>
        <taxon>lamiids</taxon>
        <taxon>Gentianales</taxon>
        <taxon>Apocynaceae</taxon>
        <taxon>Rauvolfioideae</taxon>
        <taxon>Vinceae</taxon>
        <taxon>Catharanthinae</taxon>
        <taxon>Catharanthus</taxon>
    </lineage>
</organism>
<protein>
    <submittedName>
        <fullName evidence="1">Uncharacterized protein</fullName>
    </submittedName>
</protein>
<evidence type="ECO:0000313" key="1">
    <source>
        <dbReference type="EMBL" id="KAI5677359.1"/>
    </source>
</evidence>
<dbReference type="Proteomes" id="UP001060085">
    <property type="component" value="Linkage Group LG02"/>
</dbReference>